<evidence type="ECO:0000313" key="5">
    <source>
        <dbReference type="EMBL" id="PIL18686.1"/>
    </source>
</evidence>
<dbReference type="GO" id="GO:0003677">
    <property type="term" value="F:DNA binding"/>
    <property type="evidence" value="ECO:0007669"/>
    <property type="project" value="UniProtKB-KW"/>
</dbReference>
<dbReference type="SUPFAM" id="SSF46785">
    <property type="entry name" value="Winged helix' DNA-binding domain"/>
    <property type="match status" value="1"/>
</dbReference>
<dbReference type="SMART" id="SM00895">
    <property type="entry name" value="FCD"/>
    <property type="match status" value="1"/>
</dbReference>
<keyword evidence="2" id="KW-0238">DNA-binding</keyword>
<dbReference type="SMART" id="SM00345">
    <property type="entry name" value="HTH_GNTR"/>
    <property type="match status" value="1"/>
</dbReference>
<evidence type="ECO:0000256" key="1">
    <source>
        <dbReference type="ARBA" id="ARBA00023015"/>
    </source>
</evidence>
<dbReference type="Pfam" id="PF07729">
    <property type="entry name" value="FCD"/>
    <property type="match status" value="1"/>
</dbReference>
<dbReference type="Gene3D" id="1.20.120.530">
    <property type="entry name" value="GntR ligand-binding domain-like"/>
    <property type="match status" value="1"/>
</dbReference>
<dbReference type="InterPro" id="IPR036390">
    <property type="entry name" value="WH_DNA-bd_sf"/>
</dbReference>
<keyword evidence="3" id="KW-0804">Transcription</keyword>
<reference evidence="5 6" key="1">
    <citation type="submission" date="2013-09" db="EMBL/GenBank/DDBJ databases">
        <title>Genome sequencing of Phaeobacter antarcticus sp. nov. SM1211.</title>
        <authorList>
            <person name="Zhang X.-Y."/>
            <person name="Liu C."/>
            <person name="Chen X.-L."/>
            <person name="Xie B.-B."/>
            <person name="Qin Q.-L."/>
            <person name="Rong J.-C."/>
            <person name="Zhang Y.-Z."/>
        </authorList>
    </citation>
    <scope>NUCLEOTIDE SEQUENCE [LARGE SCALE GENOMIC DNA]</scope>
    <source>
        <strain evidence="5 6">SM1211</strain>
    </source>
</reference>
<dbReference type="AlphaFoldDB" id="A0A2G8RAU5"/>
<dbReference type="InterPro" id="IPR036388">
    <property type="entry name" value="WH-like_DNA-bd_sf"/>
</dbReference>
<dbReference type="InterPro" id="IPR008920">
    <property type="entry name" value="TF_FadR/GntR_C"/>
</dbReference>
<dbReference type="InterPro" id="IPR011711">
    <property type="entry name" value="GntR_C"/>
</dbReference>
<dbReference type="CDD" id="cd07377">
    <property type="entry name" value="WHTH_GntR"/>
    <property type="match status" value="1"/>
</dbReference>
<dbReference type="Proteomes" id="UP000231259">
    <property type="component" value="Unassembled WGS sequence"/>
</dbReference>
<name>A0A2G8RAU5_9RHOB</name>
<dbReference type="InterPro" id="IPR000524">
    <property type="entry name" value="Tscrpt_reg_HTH_GntR"/>
</dbReference>
<proteinExistence type="predicted"/>
<evidence type="ECO:0000259" key="4">
    <source>
        <dbReference type="PROSITE" id="PS50949"/>
    </source>
</evidence>
<evidence type="ECO:0000256" key="2">
    <source>
        <dbReference type="ARBA" id="ARBA00023125"/>
    </source>
</evidence>
<sequence length="232" mass="25641">MTEIAVLGPLETVTRSSVTDQVFEALYAQVQSLALPPGTKLSESEVAKQLGVSRQPVRDAFYRLSKLGFLLIQPQKATLVSKIHIADVRKARFIRSAIEVEVMRQAALNFTEKDFSALQPILDAQKAAVTKGDKATFHRLDDVFHQVLCSRAGVGFVWDVIRENKAHTDRVRFLSLGSGSQRAYDDHIAIVAALRSGSVDGAVQAMRAHLGTIEAIIQQIRSTNHSWFSDEE</sequence>
<dbReference type="SUPFAM" id="SSF48008">
    <property type="entry name" value="GntR ligand-binding domain-like"/>
    <property type="match status" value="1"/>
</dbReference>
<evidence type="ECO:0000256" key="3">
    <source>
        <dbReference type="ARBA" id="ARBA00023163"/>
    </source>
</evidence>
<dbReference type="OrthoDB" id="9788098at2"/>
<dbReference type="PANTHER" id="PTHR43537:SF6">
    <property type="entry name" value="HTH-TYPE TRANSCRIPTIONAL REPRESSOR RSPR"/>
    <property type="match status" value="1"/>
</dbReference>
<comment type="caution">
    <text evidence="5">The sequence shown here is derived from an EMBL/GenBank/DDBJ whole genome shotgun (WGS) entry which is preliminary data.</text>
</comment>
<dbReference type="PROSITE" id="PS50949">
    <property type="entry name" value="HTH_GNTR"/>
    <property type="match status" value="1"/>
</dbReference>
<accession>A0A2G8RAU5</accession>
<protein>
    <recommendedName>
        <fullName evidence="4">HTH gntR-type domain-containing protein</fullName>
    </recommendedName>
</protein>
<gene>
    <name evidence="5" type="ORF">P775_19125</name>
</gene>
<feature type="domain" description="HTH gntR-type" evidence="4">
    <location>
        <begin position="16"/>
        <end position="83"/>
    </location>
</feature>
<dbReference type="EMBL" id="AWWI01000121">
    <property type="protein sequence ID" value="PIL18686.1"/>
    <property type="molecule type" value="Genomic_DNA"/>
</dbReference>
<dbReference type="PANTHER" id="PTHR43537">
    <property type="entry name" value="TRANSCRIPTIONAL REGULATOR, GNTR FAMILY"/>
    <property type="match status" value="1"/>
</dbReference>
<keyword evidence="1" id="KW-0805">Transcription regulation</keyword>
<organism evidence="5 6">
    <name type="scientific">Puniceibacterium antarcticum</name>
    <dbReference type="NCBI Taxonomy" id="1206336"/>
    <lineage>
        <taxon>Bacteria</taxon>
        <taxon>Pseudomonadati</taxon>
        <taxon>Pseudomonadota</taxon>
        <taxon>Alphaproteobacteria</taxon>
        <taxon>Rhodobacterales</taxon>
        <taxon>Paracoccaceae</taxon>
        <taxon>Puniceibacterium</taxon>
    </lineage>
</organism>
<evidence type="ECO:0000313" key="6">
    <source>
        <dbReference type="Proteomes" id="UP000231259"/>
    </source>
</evidence>
<dbReference type="Pfam" id="PF00392">
    <property type="entry name" value="GntR"/>
    <property type="match status" value="1"/>
</dbReference>
<dbReference type="GO" id="GO:0003700">
    <property type="term" value="F:DNA-binding transcription factor activity"/>
    <property type="evidence" value="ECO:0007669"/>
    <property type="project" value="InterPro"/>
</dbReference>
<dbReference type="RefSeq" id="WP_099912453.1">
    <property type="nucleotide sequence ID" value="NZ_AWWI01000121.1"/>
</dbReference>
<dbReference type="Gene3D" id="1.10.10.10">
    <property type="entry name" value="Winged helix-like DNA-binding domain superfamily/Winged helix DNA-binding domain"/>
    <property type="match status" value="1"/>
</dbReference>
<keyword evidence="6" id="KW-1185">Reference proteome</keyword>